<accession>A0A6G1VLF9</accession>
<dbReference type="RefSeq" id="WP_153090126.1">
    <property type="nucleotide sequence ID" value="NZ_VZAH01000077.1"/>
</dbReference>
<comment type="caution">
    <text evidence="1">The sequence shown here is derived from an EMBL/GenBank/DDBJ whole genome shotgun (WGS) entry which is preliminary data.</text>
</comment>
<dbReference type="Pfam" id="PF09952">
    <property type="entry name" value="AbiEi_2"/>
    <property type="match status" value="1"/>
</dbReference>
<dbReference type="Proteomes" id="UP000477980">
    <property type="component" value="Unassembled WGS sequence"/>
</dbReference>
<dbReference type="AlphaFoldDB" id="A0A6G1VLF9"/>
<sequence>MMTNNIIINQALDALRASLPVGDVVSTTAVKGNCTNENDVTVKIMNVDFLCHVRENITKATLNPTLATMQTMNNDKQQLLLVTQYVTPQVSTELANRGINYLDCAGNCLVRYTKEGNLIFQIFNQGRKNIESKMKTYPVFQDAGLKVVFYLLQNADNIKKPYREIKEQIGVSLGSVKNVLDELARRGFVCDTKNGRIIKDKKQLLDLWVSNYNEVLKPKLLVGTMAFRTEENRNEWKNISLPKGMSWGGEPAANLTDGYLQPGLFDIYTEISAAHLIRTGVVKQDANGEIHLYNKFWNWETDNRTVPAILIYADLMGSGNSRCLEAAQRILRNELKDFE</sequence>
<reference evidence="1 2" key="1">
    <citation type="submission" date="2019-09" db="EMBL/GenBank/DDBJ databases">
        <title>Distinct polysaccharide growth profiles of human intestinal Prevotella copri isolates.</title>
        <authorList>
            <person name="Fehlner-Peach H."/>
            <person name="Magnabosco C."/>
            <person name="Raghavan V."/>
            <person name="Scher J.U."/>
            <person name="Tett A."/>
            <person name="Cox L.M."/>
            <person name="Gottsegen C."/>
            <person name="Watters A."/>
            <person name="Wiltshire- Gordon J.D."/>
            <person name="Segata N."/>
            <person name="Bonneau R."/>
            <person name="Littman D.R."/>
        </authorList>
    </citation>
    <scope>NUCLEOTIDE SEQUENCE [LARGE SCALE GENOMIC DNA]</scope>
    <source>
        <strain evidence="2">iAA917</strain>
    </source>
</reference>
<evidence type="ECO:0000313" key="2">
    <source>
        <dbReference type="Proteomes" id="UP000477980"/>
    </source>
</evidence>
<dbReference type="OrthoDB" id="593981at2"/>
<protein>
    <submittedName>
        <fullName evidence="1">Uncharacterized protein</fullName>
    </submittedName>
</protein>
<organism evidence="1 2">
    <name type="scientific">Segatella copri</name>
    <dbReference type="NCBI Taxonomy" id="165179"/>
    <lineage>
        <taxon>Bacteria</taxon>
        <taxon>Pseudomonadati</taxon>
        <taxon>Bacteroidota</taxon>
        <taxon>Bacteroidia</taxon>
        <taxon>Bacteroidales</taxon>
        <taxon>Prevotellaceae</taxon>
        <taxon>Segatella</taxon>
    </lineage>
</organism>
<proteinExistence type="predicted"/>
<dbReference type="EMBL" id="VZAH01000077">
    <property type="protein sequence ID" value="MQP14230.1"/>
    <property type="molecule type" value="Genomic_DNA"/>
</dbReference>
<evidence type="ECO:0000313" key="1">
    <source>
        <dbReference type="EMBL" id="MQP14230.1"/>
    </source>
</evidence>
<gene>
    <name evidence="1" type="ORF">F7D25_07370</name>
</gene>
<dbReference type="InterPro" id="IPR019238">
    <property type="entry name" value="AbiEi_2"/>
</dbReference>
<name>A0A6G1VLF9_9BACT</name>